<organism evidence="2 3">
    <name type="scientific">Fischerella thermalis JSC-11</name>
    <dbReference type="NCBI Taxonomy" id="741277"/>
    <lineage>
        <taxon>Bacteria</taxon>
        <taxon>Bacillati</taxon>
        <taxon>Cyanobacteriota</taxon>
        <taxon>Cyanophyceae</taxon>
        <taxon>Nostocales</taxon>
        <taxon>Hapalosiphonaceae</taxon>
        <taxon>Fischerella</taxon>
    </lineage>
</organism>
<dbReference type="Proteomes" id="UP000004344">
    <property type="component" value="Unassembled WGS sequence"/>
</dbReference>
<sequence length="80" mass="8973">MYQTYSETVLPVSFCFFLRRKTTPIPPAAREPRIVIGSGTGWSGLISRPIFWVTALPKSEKSFAGSSHQDLDLRSKSVDR</sequence>
<dbReference type="PATRIC" id="fig|741277.3.peg.2018"/>
<proteinExistence type="predicted"/>
<evidence type="ECO:0000313" key="2">
    <source>
        <dbReference type="EMBL" id="EHC12862.1"/>
    </source>
</evidence>
<feature type="compositionally biased region" description="Basic and acidic residues" evidence="1">
    <location>
        <begin position="69"/>
        <end position="80"/>
    </location>
</feature>
<accession>G6FUD2</accession>
<evidence type="ECO:0000313" key="3">
    <source>
        <dbReference type="Proteomes" id="UP000004344"/>
    </source>
</evidence>
<feature type="region of interest" description="Disordered" evidence="1">
    <location>
        <begin position="60"/>
        <end position="80"/>
    </location>
</feature>
<reference evidence="2 3" key="1">
    <citation type="submission" date="2011-09" db="EMBL/GenBank/DDBJ databases">
        <title>The draft genome of Fischerella sp. JSC-11.</title>
        <authorList>
            <consortium name="US DOE Joint Genome Institute (JGI-PGF)"/>
            <person name="Lucas S."/>
            <person name="Han J."/>
            <person name="Lapidus A."/>
            <person name="Cheng J.-F."/>
            <person name="Goodwin L."/>
            <person name="Pitluck S."/>
            <person name="Peters L."/>
            <person name="Land M.L."/>
            <person name="Hauser L."/>
            <person name="Sarkisova S."/>
            <person name="Bryant D.A."/>
            <person name="Brown I."/>
            <person name="Woyke T.J."/>
        </authorList>
    </citation>
    <scope>NUCLEOTIDE SEQUENCE [LARGE SCALE GENOMIC DNA]</scope>
    <source>
        <strain evidence="2 3">JSC-11</strain>
    </source>
</reference>
<gene>
    <name evidence="2" type="ORF">FJSC11DRAFT_2479</name>
</gene>
<name>G6FUD2_9CYAN</name>
<dbReference type="EMBL" id="AGIZ01000007">
    <property type="protein sequence ID" value="EHC12862.1"/>
    <property type="molecule type" value="Genomic_DNA"/>
</dbReference>
<keyword evidence="3" id="KW-1185">Reference proteome</keyword>
<protein>
    <submittedName>
        <fullName evidence="2">Uncharacterized protein</fullName>
    </submittedName>
</protein>
<comment type="caution">
    <text evidence="2">The sequence shown here is derived from an EMBL/GenBank/DDBJ whole genome shotgun (WGS) entry which is preliminary data.</text>
</comment>
<dbReference type="AlphaFoldDB" id="G6FUD2"/>
<evidence type="ECO:0000256" key="1">
    <source>
        <dbReference type="SAM" id="MobiDB-lite"/>
    </source>
</evidence>